<accession>A0A9P5GZE9</accession>
<dbReference type="Pfam" id="PF24883">
    <property type="entry name" value="NPHP3_N"/>
    <property type="match status" value="1"/>
</dbReference>
<reference evidence="3" key="1">
    <citation type="submission" date="2020-03" db="EMBL/GenBank/DDBJ databases">
        <title>Draft Genome Sequence of Cylindrodendrum hubeiense.</title>
        <authorList>
            <person name="Buettner E."/>
            <person name="Kellner H."/>
        </authorList>
    </citation>
    <scope>NUCLEOTIDE SEQUENCE</scope>
    <source>
        <strain evidence="3">IHI 201604</strain>
    </source>
</reference>
<keyword evidence="1" id="KW-0677">Repeat</keyword>
<evidence type="ECO:0000256" key="1">
    <source>
        <dbReference type="ARBA" id="ARBA00022737"/>
    </source>
</evidence>
<dbReference type="Proteomes" id="UP000722485">
    <property type="component" value="Unassembled WGS sequence"/>
</dbReference>
<proteinExistence type="predicted"/>
<keyword evidence="4" id="KW-1185">Reference proteome</keyword>
<dbReference type="Gene3D" id="3.40.50.300">
    <property type="entry name" value="P-loop containing nucleotide triphosphate hydrolases"/>
    <property type="match status" value="1"/>
</dbReference>
<dbReference type="OrthoDB" id="538223at2759"/>
<evidence type="ECO:0000313" key="4">
    <source>
        <dbReference type="Proteomes" id="UP000722485"/>
    </source>
</evidence>
<dbReference type="PANTHER" id="PTHR10039:SF5">
    <property type="entry name" value="NACHT DOMAIN-CONTAINING PROTEIN"/>
    <property type="match status" value="1"/>
</dbReference>
<dbReference type="InterPro" id="IPR027417">
    <property type="entry name" value="P-loop_NTPase"/>
</dbReference>
<feature type="domain" description="Nephrocystin 3-like N-terminal" evidence="2">
    <location>
        <begin position="34"/>
        <end position="172"/>
    </location>
</feature>
<organism evidence="3 4">
    <name type="scientific">Cylindrodendrum hubeiense</name>
    <dbReference type="NCBI Taxonomy" id="595255"/>
    <lineage>
        <taxon>Eukaryota</taxon>
        <taxon>Fungi</taxon>
        <taxon>Dikarya</taxon>
        <taxon>Ascomycota</taxon>
        <taxon>Pezizomycotina</taxon>
        <taxon>Sordariomycetes</taxon>
        <taxon>Hypocreomycetidae</taxon>
        <taxon>Hypocreales</taxon>
        <taxon>Nectriaceae</taxon>
        <taxon>Cylindrodendrum</taxon>
    </lineage>
</organism>
<dbReference type="PANTHER" id="PTHR10039">
    <property type="entry name" value="AMELOGENIN"/>
    <property type="match status" value="1"/>
</dbReference>
<name>A0A9P5GZE9_9HYPO</name>
<gene>
    <name evidence="3" type="ORF">G7Z17_g12262</name>
</gene>
<dbReference type="AlphaFoldDB" id="A0A9P5GZE9"/>
<dbReference type="EMBL" id="JAANBB010000533">
    <property type="protein sequence ID" value="KAF7540224.1"/>
    <property type="molecule type" value="Genomic_DNA"/>
</dbReference>
<protein>
    <recommendedName>
        <fullName evidence="2">Nephrocystin 3-like N-terminal domain-containing protein</fullName>
    </recommendedName>
</protein>
<comment type="caution">
    <text evidence="3">The sequence shown here is derived from an EMBL/GenBank/DDBJ whole genome shotgun (WGS) entry which is preliminary data.</text>
</comment>
<evidence type="ECO:0000313" key="3">
    <source>
        <dbReference type="EMBL" id="KAF7540224.1"/>
    </source>
</evidence>
<dbReference type="SUPFAM" id="SSF52540">
    <property type="entry name" value="P-loop containing nucleoside triphosphate hydrolases"/>
    <property type="match status" value="1"/>
</dbReference>
<dbReference type="InterPro" id="IPR056884">
    <property type="entry name" value="NPHP3-like_N"/>
</dbReference>
<sequence length="183" mass="19735">MLSGLPIAEGAGFDSHAEEHNSTCLQNTRVDLLKQISEWANDPHAETIFWLNGMAGTGKSTISRTVSRSFATSGHLGASFFFKRGEADRGSLSKFVTTIAAQLAEREPALAPYIKAAVEANHYIGGKAVREQFDKLILQPLGNISQEVQGTTPLVIVVDALDEFSKAKSLLHKQTGTSSPPRL</sequence>
<evidence type="ECO:0000259" key="2">
    <source>
        <dbReference type="Pfam" id="PF24883"/>
    </source>
</evidence>